<dbReference type="AlphaFoldDB" id="A0A6I5RRI8"/>
<dbReference type="PANTHER" id="PTHR36849:SF1">
    <property type="entry name" value="CYTOPLASMIC PROTEIN"/>
    <property type="match status" value="1"/>
</dbReference>
<dbReference type="InterPro" id="IPR052552">
    <property type="entry name" value="YeaO-like"/>
</dbReference>
<sequence length="134" mass="15389">MIQCKRAYTPATREDGYRVLVDRLWPRNCRKDQLSLNAWLQDVAPSTHLRKAFKSGELDFTQFTAAYRQELAAHPEYWQTLLPYAEKGTLTLVFAAKDPQANNAVVLAHWLEEALDRYASASSPTCYLSDFPDY</sequence>
<protein>
    <submittedName>
        <fullName evidence="1">DUF488 family protein</fullName>
    </submittedName>
</protein>
<gene>
    <name evidence="1" type="ORF">G3O07_12400</name>
</gene>
<evidence type="ECO:0000313" key="1">
    <source>
        <dbReference type="EMBL" id="NES10355.1"/>
    </source>
</evidence>
<evidence type="ECO:0000313" key="2">
    <source>
        <dbReference type="Proteomes" id="UP000471751"/>
    </source>
</evidence>
<reference evidence="1 2" key="1">
    <citation type="submission" date="2020-02" db="EMBL/GenBank/DDBJ databases">
        <title>Broccoli isolated Pseudomonas sp.</title>
        <authorList>
            <person name="Fujikawa T."/>
            <person name="Sawada H."/>
        </authorList>
    </citation>
    <scope>NUCLEOTIDE SEQUENCE [LARGE SCALE GENOMIC DNA]</scope>
    <source>
        <strain evidence="1 2">JCM 32154</strain>
    </source>
</reference>
<keyword evidence="2" id="KW-1185">Reference proteome</keyword>
<proteinExistence type="predicted"/>
<accession>A0A6I5RRI8</accession>
<organism evidence="1 2">
    <name type="scientific">Pseudomonas laurentiana</name>
    <dbReference type="NCBI Taxonomy" id="2364649"/>
    <lineage>
        <taxon>Bacteria</taxon>
        <taxon>Pseudomonadati</taxon>
        <taxon>Pseudomonadota</taxon>
        <taxon>Gammaproteobacteria</taxon>
        <taxon>Pseudomonadales</taxon>
        <taxon>Pseudomonadaceae</taxon>
        <taxon>Pseudomonas</taxon>
    </lineage>
</organism>
<dbReference type="PANTHER" id="PTHR36849">
    <property type="entry name" value="CYTOPLASMIC PROTEIN-RELATED"/>
    <property type="match status" value="1"/>
</dbReference>
<comment type="caution">
    <text evidence="1">The sequence shown here is derived from an EMBL/GenBank/DDBJ whole genome shotgun (WGS) entry which is preliminary data.</text>
</comment>
<dbReference type="RefSeq" id="WP_163936365.1">
    <property type="nucleotide sequence ID" value="NZ_BMQU01000018.1"/>
</dbReference>
<name>A0A6I5RRI8_9PSED</name>
<dbReference type="Proteomes" id="UP000471751">
    <property type="component" value="Unassembled WGS sequence"/>
</dbReference>
<dbReference type="Pfam" id="PF22752">
    <property type="entry name" value="DUF488-N3i"/>
    <property type="match status" value="1"/>
</dbReference>
<dbReference type="EMBL" id="JAAHBT010000122">
    <property type="protein sequence ID" value="NES10355.1"/>
    <property type="molecule type" value="Genomic_DNA"/>
</dbReference>